<feature type="compositionally biased region" description="Polar residues" evidence="1">
    <location>
        <begin position="1"/>
        <end position="13"/>
    </location>
</feature>
<keyword evidence="2" id="KW-1133">Transmembrane helix</keyword>
<evidence type="ECO:0000256" key="2">
    <source>
        <dbReference type="SAM" id="Phobius"/>
    </source>
</evidence>
<feature type="transmembrane region" description="Helical" evidence="2">
    <location>
        <begin position="129"/>
        <end position="148"/>
    </location>
</feature>
<protein>
    <submittedName>
        <fullName evidence="3">Uncharacterized protein</fullName>
    </submittedName>
</protein>
<sequence>MVNQFLSPVTSDAEQSKLKPDGPFIFHDLLRSNDEIKANKGRNVPMWYKDRRPTKQDLSPLSPDSTKTSPDSPRATPDKAIYSEHWQFADNLQSRLSTVWGDELDSPSPSKLNNFDMNDLPHMSHMRSFLLIVCSVSFFVAPLVYMPLGTVQAAYNQKCFLYTKIKLIFTIRALNESEHEYKLL</sequence>
<dbReference type="AlphaFoldDB" id="A0AAV2HU46"/>
<evidence type="ECO:0000313" key="4">
    <source>
        <dbReference type="Proteomes" id="UP001497497"/>
    </source>
</evidence>
<gene>
    <name evidence="3" type="ORF">GSLYS_00010878001</name>
</gene>
<name>A0AAV2HU46_LYMST</name>
<dbReference type="Proteomes" id="UP001497497">
    <property type="component" value="Unassembled WGS sequence"/>
</dbReference>
<reference evidence="3 4" key="1">
    <citation type="submission" date="2024-04" db="EMBL/GenBank/DDBJ databases">
        <authorList>
            <consortium name="Genoscope - CEA"/>
            <person name="William W."/>
        </authorList>
    </citation>
    <scope>NUCLEOTIDE SEQUENCE [LARGE SCALE GENOMIC DNA]</scope>
</reference>
<feature type="compositionally biased region" description="Low complexity" evidence="1">
    <location>
        <begin position="58"/>
        <end position="73"/>
    </location>
</feature>
<keyword evidence="2" id="KW-0812">Transmembrane</keyword>
<feature type="non-terminal residue" evidence="3">
    <location>
        <position position="184"/>
    </location>
</feature>
<keyword evidence="2" id="KW-0472">Membrane</keyword>
<comment type="caution">
    <text evidence="3">The sequence shown here is derived from an EMBL/GenBank/DDBJ whole genome shotgun (WGS) entry which is preliminary data.</text>
</comment>
<evidence type="ECO:0000313" key="3">
    <source>
        <dbReference type="EMBL" id="CAL1536965.1"/>
    </source>
</evidence>
<accession>A0AAV2HU46</accession>
<evidence type="ECO:0000256" key="1">
    <source>
        <dbReference type="SAM" id="MobiDB-lite"/>
    </source>
</evidence>
<organism evidence="3 4">
    <name type="scientific">Lymnaea stagnalis</name>
    <name type="common">Great pond snail</name>
    <name type="synonym">Helix stagnalis</name>
    <dbReference type="NCBI Taxonomy" id="6523"/>
    <lineage>
        <taxon>Eukaryota</taxon>
        <taxon>Metazoa</taxon>
        <taxon>Spiralia</taxon>
        <taxon>Lophotrochozoa</taxon>
        <taxon>Mollusca</taxon>
        <taxon>Gastropoda</taxon>
        <taxon>Heterobranchia</taxon>
        <taxon>Euthyneura</taxon>
        <taxon>Panpulmonata</taxon>
        <taxon>Hygrophila</taxon>
        <taxon>Lymnaeoidea</taxon>
        <taxon>Lymnaeidae</taxon>
        <taxon>Lymnaea</taxon>
    </lineage>
</organism>
<keyword evidence="4" id="KW-1185">Reference proteome</keyword>
<feature type="region of interest" description="Disordered" evidence="1">
    <location>
        <begin position="41"/>
        <end position="76"/>
    </location>
</feature>
<dbReference type="EMBL" id="CAXITT010000244">
    <property type="protein sequence ID" value="CAL1536965.1"/>
    <property type="molecule type" value="Genomic_DNA"/>
</dbReference>
<feature type="region of interest" description="Disordered" evidence="1">
    <location>
        <begin position="1"/>
        <end position="23"/>
    </location>
</feature>
<proteinExistence type="predicted"/>